<evidence type="ECO:0000256" key="4">
    <source>
        <dbReference type="ARBA" id="ARBA00007389"/>
    </source>
</evidence>
<dbReference type="RefSeq" id="WP_121199239.1">
    <property type="nucleotide sequence ID" value="NZ_RBKU01000001.1"/>
</dbReference>
<dbReference type="EC" id="4.2.1.8" evidence="5 9"/>
<dbReference type="Pfam" id="PF03786">
    <property type="entry name" value="UxuA"/>
    <property type="match status" value="1"/>
</dbReference>
<evidence type="ECO:0000256" key="5">
    <source>
        <dbReference type="ARBA" id="ARBA00012927"/>
    </source>
</evidence>
<dbReference type="GO" id="GO:0030145">
    <property type="term" value="F:manganese ion binding"/>
    <property type="evidence" value="ECO:0007669"/>
    <property type="project" value="TreeGrafter"/>
</dbReference>
<comment type="pathway">
    <text evidence="3 9">Carbohydrate metabolism; pentose and glucuronate interconversion.</text>
</comment>
<evidence type="ECO:0000256" key="2">
    <source>
        <dbReference type="ARBA" id="ARBA00002713"/>
    </source>
</evidence>
<evidence type="ECO:0000256" key="8">
    <source>
        <dbReference type="ARBA" id="ARBA00023239"/>
    </source>
</evidence>
<name>A0A495J4Z1_9SPHI</name>
<keyword evidence="6 9" id="KW-0408">Iron</keyword>
<accession>A0A495J4Z1</accession>
<keyword evidence="11" id="KW-1185">Reference proteome</keyword>
<dbReference type="GO" id="GO:0008927">
    <property type="term" value="F:mannonate dehydratase activity"/>
    <property type="evidence" value="ECO:0007669"/>
    <property type="project" value="UniProtKB-UniRule"/>
</dbReference>
<comment type="similarity">
    <text evidence="4 9">Belongs to the mannonate dehydratase family.</text>
</comment>
<dbReference type="InterPro" id="IPR004628">
    <property type="entry name" value="Man_deHydtase"/>
</dbReference>
<comment type="function">
    <text evidence="2 9">Catalyzes the dehydration of D-mannonate.</text>
</comment>
<evidence type="ECO:0000256" key="7">
    <source>
        <dbReference type="ARBA" id="ARBA00023211"/>
    </source>
</evidence>
<comment type="cofactor">
    <cofactor evidence="9">
        <name>Fe(2+)</name>
        <dbReference type="ChEBI" id="CHEBI:29033"/>
    </cofactor>
    <cofactor evidence="9">
        <name>Mn(2+)</name>
        <dbReference type="ChEBI" id="CHEBI:29035"/>
    </cofactor>
</comment>
<dbReference type="NCBIfam" id="NF003027">
    <property type="entry name" value="PRK03906.1"/>
    <property type="match status" value="1"/>
</dbReference>
<keyword evidence="8 9" id="KW-0456">Lyase</keyword>
<dbReference type="GO" id="GO:0042840">
    <property type="term" value="P:D-glucuronate catabolic process"/>
    <property type="evidence" value="ECO:0007669"/>
    <property type="project" value="TreeGrafter"/>
</dbReference>
<gene>
    <name evidence="9" type="primary">uxuA</name>
    <name evidence="10" type="ORF">BDD43_3995</name>
</gene>
<dbReference type="HAMAP" id="MF_00106">
    <property type="entry name" value="UxuA"/>
    <property type="match status" value="1"/>
</dbReference>
<dbReference type="PIRSF" id="PIRSF016049">
    <property type="entry name" value="Man_dehyd"/>
    <property type="match status" value="1"/>
</dbReference>
<reference evidence="10 11" key="1">
    <citation type="submission" date="2018-10" db="EMBL/GenBank/DDBJ databases">
        <title>Genomic Encyclopedia of Archaeal and Bacterial Type Strains, Phase II (KMG-II): from individual species to whole genera.</title>
        <authorList>
            <person name="Goeker M."/>
        </authorList>
    </citation>
    <scope>NUCLEOTIDE SEQUENCE [LARGE SCALE GENOMIC DNA]</scope>
    <source>
        <strain evidence="10 11">DSM 18602</strain>
    </source>
</reference>
<dbReference type="Proteomes" id="UP000268007">
    <property type="component" value="Unassembled WGS sequence"/>
</dbReference>
<evidence type="ECO:0000256" key="9">
    <source>
        <dbReference type="HAMAP-Rule" id="MF_00106"/>
    </source>
</evidence>
<keyword evidence="7 9" id="KW-0464">Manganese</keyword>
<dbReference type="OrthoDB" id="9780250at2"/>
<dbReference type="SUPFAM" id="SSF51658">
    <property type="entry name" value="Xylose isomerase-like"/>
    <property type="match status" value="1"/>
</dbReference>
<protein>
    <recommendedName>
        <fullName evidence="5 9">Mannonate dehydratase</fullName>
        <ecNumber evidence="5 9">4.2.1.8</ecNumber>
    </recommendedName>
    <alternativeName>
        <fullName evidence="9">D-mannonate hydro-lyase</fullName>
    </alternativeName>
</protein>
<evidence type="ECO:0000256" key="6">
    <source>
        <dbReference type="ARBA" id="ARBA00023004"/>
    </source>
</evidence>
<evidence type="ECO:0000256" key="3">
    <source>
        <dbReference type="ARBA" id="ARBA00004892"/>
    </source>
</evidence>
<evidence type="ECO:0000313" key="11">
    <source>
        <dbReference type="Proteomes" id="UP000268007"/>
    </source>
</evidence>
<evidence type="ECO:0000256" key="1">
    <source>
        <dbReference type="ARBA" id="ARBA00001794"/>
    </source>
</evidence>
<dbReference type="UniPathway" id="UPA00246"/>
<dbReference type="PANTHER" id="PTHR30387:SF2">
    <property type="entry name" value="MANNONATE DEHYDRATASE"/>
    <property type="match status" value="1"/>
</dbReference>
<dbReference type="Gene3D" id="3.20.20.150">
    <property type="entry name" value="Divalent-metal-dependent TIM barrel enzymes"/>
    <property type="match status" value="1"/>
</dbReference>
<dbReference type="NCBIfam" id="TIGR00695">
    <property type="entry name" value="uxuA"/>
    <property type="match status" value="1"/>
</dbReference>
<comment type="catalytic activity">
    <reaction evidence="1 9">
        <text>D-mannonate = 2-dehydro-3-deoxy-D-gluconate + H2O</text>
        <dbReference type="Rhea" id="RHEA:20097"/>
        <dbReference type="ChEBI" id="CHEBI:15377"/>
        <dbReference type="ChEBI" id="CHEBI:17767"/>
        <dbReference type="ChEBI" id="CHEBI:57990"/>
        <dbReference type="EC" id="4.2.1.8"/>
    </reaction>
</comment>
<dbReference type="InterPro" id="IPR036237">
    <property type="entry name" value="Xyl_isomerase-like_sf"/>
</dbReference>
<proteinExistence type="inferred from homology"/>
<dbReference type="EMBL" id="RBKU01000001">
    <property type="protein sequence ID" value="RKR83781.1"/>
    <property type="molecule type" value="Genomic_DNA"/>
</dbReference>
<organism evidence="10 11">
    <name type="scientific">Mucilaginibacter gracilis</name>
    <dbReference type="NCBI Taxonomy" id="423350"/>
    <lineage>
        <taxon>Bacteria</taxon>
        <taxon>Pseudomonadati</taxon>
        <taxon>Bacteroidota</taxon>
        <taxon>Sphingobacteriia</taxon>
        <taxon>Sphingobacteriales</taxon>
        <taxon>Sphingobacteriaceae</taxon>
        <taxon>Mucilaginibacter</taxon>
    </lineage>
</organism>
<evidence type="ECO:0000313" key="10">
    <source>
        <dbReference type="EMBL" id="RKR83781.1"/>
    </source>
</evidence>
<comment type="caution">
    <text evidence="10">The sequence shown here is derived from an EMBL/GenBank/DDBJ whole genome shotgun (WGS) entry which is preliminary data.</text>
</comment>
<dbReference type="GO" id="GO:0008198">
    <property type="term" value="F:ferrous iron binding"/>
    <property type="evidence" value="ECO:0007669"/>
    <property type="project" value="TreeGrafter"/>
</dbReference>
<dbReference type="PANTHER" id="PTHR30387">
    <property type="entry name" value="MANNONATE DEHYDRATASE"/>
    <property type="match status" value="1"/>
</dbReference>
<dbReference type="AlphaFoldDB" id="A0A495J4Z1"/>
<sequence length="401" mass="44786">MLPNLEQTFRWFGPADPVTLAAISQTGATGIVTALHHIPCGDEWSLAEINQRKDIIAKAGLRWSVVESVNIHESIKTAGEHRDHYIAKYIATLRNLAAAGLKTVCYNFMPVLDWTRTNLDYRLPNNASALRYHAPAVAAFDLYILEREGAYTDFTPKQQQAAKQFLDSIDAQQKEYLTNTIMAGLPGTDEVFTIAEFKEHLQRYAQTDAAKLKENLAYFLRAIIPEAESAGIKMCIHPDDPPFPILGLPRVVSTEQDLRDLVNYCPSPANGITFCTGSLGARADNDLPGIVSRLGSHIHFIHLRNVQREADGSFYEADHLGGSTNMYAVMKNIILEQKKRTNSNRNDISIPMRPDHGHKILDDFNYNTYPGYSVIGRLKGLAELRGLEMGIKQTLFDELVS</sequence>